<evidence type="ECO:0000256" key="15">
    <source>
        <dbReference type="RuleBase" id="RU362081"/>
    </source>
</evidence>
<evidence type="ECO:0000256" key="1">
    <source>
        <dbReference type="ARBA" id="ARBA00004651"/>
    </source>
</evidence>
<evidence type="ECO:0000256" key="6">
    <source>
        <dbReference type="ARBA" id="ARBA00022692"/>
    </source>
</evidence>
<protein>
    <submittedName>
        <fullName evidence="17">Cadmium-translocating P-type ATPase</fullName>
    </submittedName>
</protein>
<evidence type="ECO:0000256" key="7">
    <source>
        <dbReference type="ARBA" id="ARBA00022723"/>
    </source>
</evidence>
<dbReference type="NCBIfam" id="TIGR01525">
    <property type="entry name" value="ATPase-IB_hvy"/>
    <property type="match status" value="1"/>
</dbReference>
<comment type="similarity">
    <text evidence="2 15">Belongs to the cation transport ATPase (P-type) (TC 3.A.3) family. Type IB subfamily.</text>
</comment>
<feature type="transmembrane region" description="Helical" evidence="15">
    <location>
        <begin position="293"/>
        <end position="316"/>
    </location>
</feature>
<dbReference type="Pfam" id="PF00122">
    <property type="entry name" value="E1-E2_ATPase"/>
    <property type="match status" value="1"/>
</dbReference>
<keyword evidence="5" id="KW-0597">Phosphoprotein</keyword>
<dbReference type="SFLD" id="SFLDS00003">
    <property type="entry name" value="Haloacid_Dehalogenase"/>
    <property type="match status" value="1"/>
</dbReference>
<dbReference type="Pfam" id="PF00702">
    <property type="entry name" value="Hydrolase"/>
    <property type="match status" value="1"/>
</dbReference>
<keyword evidence="3" id="KW-0813">Transport</keyword>
<keyword evidence="8 15" id="KW-0547">Nucleotide-binding</keyword>
<sequence>MATEVDSIYKLKRNQFKRNILNRKSLIKIKEHKELIAALISGITILFAWMFESHLTSTTFVFLHLLAFIIGGYAKAKEGITETITNKELNVEMLMIFAAIGSAIIGYWTEGAILIFIFALSGALETYTLNKSNKEISSLMNLQPEEAIIVKNGVEKKVPVDTLQVKDTVLIRAGERIPADGKISKGTTSVDESAITGESLPVEKTHSEEVYAGTVALNGTITIEITKPANETLFQKIIELVQQAKDEKSPSQLFIERFEGTYVKIVLAVVFLMMFLPYLLFNWTLSESIYRAMILLVVASPCALVASIMPATLSAISSSAKKGVLFKGGVHVENLSHIKAVAFDKTGTLTNGKPVVTEAFYKEKDNQNQTLKIVAAIEKYSTHPLAQSIVQFTKEKGLDELASEVLDMKTISGNGISAVVDGDHWKIGKADFVGKEDAMSFLHGVANNLAKEGKTIVFAKKNNEITAVFALKDTIRKDAKNAIALLKKHGITTVMLTGDNELTAKIIAKEAGIDSYIANCLPEEKVTHVKQLREKYKNVSMVGDGINDAPALASANVGIAMGEGTDVAMETADVVLMKNDLTKITEAMAISTKMNKIIKQNVFFSLSIILILILSNFFQLLDLPLGVIGHEGSTILVILNGLRLLK</sequence>
<dbReference type="AlphaFoldDB" id="A0AAC9J096"/>
<dbReference type="PANTHER" id="PTHR43079:SF1">
    <property type="entry name" value="CADMIUM_ZINC-TRANSPORTING ATPASE HMA1, CHLOROPLASTIC-RELATED"/>
    <property type="match status" value="1"/>
</dbReference>
<evidence type="ECO:0000256" key="10">
    <source>
        <dbReference type="ARBA" id="ARBA00022842"/>
    </source>
</evidence>
<feature type="transmembrane region" description="Helical" evidence="15">
    <location>
        <begin position="88"/>
        <end position="107"/>
    </location>
</feature>
<dbReference type="GeneID" id="71513375"/>
<evidence type="ECO:0000256" key="5">
    <source>
        <dbReference type="ARBA" id="ARBA00022553"/>
    </source>
</evidence>
<comment type="subcellular location">
    <subcellularLocation>
        <location evidence="1">Cell membrane</location>
        <topology evidence="1">Multi-pass membrane protein</topology>
    </subcellularLocation>
</comment>
<dbReference type="PRINTS" id="PR00119">
    <property type="entry name" value="CATATPASE"/>
</dbReference>
<accession>A0AAC9J096</accession>
<dbReference type="SFLD" id="SFLDG00002">
    <property type="entry name" value="C1.7:_P-type_atpase_like"/>
    <property type="match status" value="1"/>
</dbReference>
<evidence type="ECO:0000256" key="4">
    <source>
        <dbReference type="ARBA" id="ARBA00022475"/>
    </source>
</evidence>
<dbReference type="InterPro" id="IPR001757">
    <property type="entry name" value="P_typ_ATPase"/>
</dbReference>
<evidence type="ECO:0000256" key="8">
    <source>
        <dbReference type="ARBA" id="ARBA00022741"/>
    </source>
</evidence>
<keyword evidence="10" id="KW-0460">Magnesium</keyword>
<keyword evidence="6 15" id="KW-0812">Transmembrane</keyword>
<dbReference type="InterPro" id="IPR027256">
    <property type="entry name" value="P-typ_ATPase_IB"/>
</dbReference>
<keyword evidence="9 15" id="KW-0067">ATP-binding</keyword>
<evidence type="ECO:0000256" key="2">
    <source>
        <dbReference type="ARBA" id="ARBA00006024"/>
    </source>
</evidence>
<organism evidence="17 18">
    <name type="scientific">Virgibacillus halodenitrificans</name>
    <name type="common">Bacillus halodenitrificans</name>
    <dbReference type="NCBI Taxonomy" id="1482"/>
    <lineage>
        <taxon>Bacteria</taxon>
        <taxon>Bacillati</taxon>
        <taxon>Bacillota</taxon>
        <taxon>Bacilli</taxon>
        <taxon>Bacillales</taxon>
        <taxon>Bacillaceae</taxon>
        <taxon>Virgibacillus</taxon>
    </lineage>
</organism>
<reference evidence="17 18" key="1">
    <citation type="submission" date="2016-11" db="EMBL/GenBank/DDBJ databases">
        <title>Complete genome sequencing of Virgibacillus halodenitrificans PDB-F2.</title>
        <authorList>
            <person name="Sun Z."/>
            <person name="Zhou Y."/>
            <person name="Li H."/>
        </authorList>
    </citation>
    <scope>NUCLEOTIDE SEQUENCE [LARGE SCALE GENOMIC DNA]</scope>
    <source>
        <strain evidence="17 18">PDB-F2</strain>
    </source>
</reference>
<dbReference type="SFLD" id="SFLDF00027">
    <property type="entry name" value="p-type_atpase"/>
    <property type="match status" value="1"/>
</dbReference>
<dbReference type="InterPro" id="IPR036412">
    <property type="entry name" value="HAD-like_sf"/>
</dbReference>
<dbReference type="InterPro" id="IPR059000">
    <property type="entry name" value="ATPase_P-type_domA"/>
</dbReference>
<dbReference type="SUPFAM" id="SSF81653">
    <property type="entry name" value="Calcium ATPase, transduction domain A"/>
    <property type="match status" value="1"/>
</dbReference>
<dbReference type="InterPro" id="IPR023299">
    <property type="entry name" value="ATPase_P-typ_cyto_dom_N"/>
</dbReference>
<evidence type="ECO:0000313" key="17">
    <source>
        <dbReference type="EMBL" id="APC47234.1"/>
    </source>
</evidence>
<proteinExistence type="inferred from homology"/>
<dbReference type="SUPFAM" id="SSF81665">
    <property type="entry name" value="Calcium ATPase, transmembrane domain M"/>
    <property type="match status" value="1"/>
</dbReference>
<keyword evidence="13" id="KW-0406">Ion transport</keyword>
<dbReference type="Gene3D" id="2.70.150.10">
    <property type="entry name" value="Calcium-transporting ATPase, cytoplasmic transduction domain A"/>
    <property type="match status" value="1"/>
</dbReference>
<dbReference type="InterPro" id="IPR051949">
    <property type="entry name" value="Cation_Transport_ATPase"/>
</dbReference>
<dbReference type="GO" id="GO:0016887">
    <property type="term" value="F:ATP hydrolysis activity"/>
    <property type="evidence" value="ECO:0007669"/>
    <property type="project" value="InterPro"/>
</dbReference>
<dbReference type="Gene3D" id="3.40.50.1000">
    <property type="entry name" value="HAD superfamily/HAD-like"/>
    <property type="match status" value="1"/>
</dbReference>
<dbReference type="GO" id="GO:0005886">
    <property type="term" value="C:plasma membrane"/>
    <property type="evidence" value="ECO:0007669"/>
    <property type="project" value="UniProtKB-SubCell"/>
</dbReference>
<feature type="domain" description="P-type ATPase A" evidence="16">
    <location>
        <begin position="142"/>
        <end position="242"/>
    </location>
</feature>
<dbReference type="PANTHER" id="PTHR43079">
    <property type="entry name" value="PROBABLE CADMIUM/ZINC-TRANSPORTING ATPASE HMA1"/>
    <property type="match status" value="1"/>
</dbReference>
<gene>
    <name evidence="17" type="ORF">BME96_03120</name>
</gene>
<dbReference type="GO" id="GO:0005524">
    <property type="term" value="F:ATP binding"/>
    <property type="evidence" value="ECO:0007669"/>
    <property type="project" value="UniProtKB-UniRule"/>
</dbReference>
<dbReference type="InterPro" id="IPR023214">
    <property type="entry name" value="HAD_sf"/>
</dbReference>
<feature type="transmembrane region" description="Helical" evidence="15">
    <location>
        <begin position="602"/>
        <end position="621"/>
    </location>
</feature>
<keyword evidence="4 15" id="KW-1003">Cell membrane</keyword>
<dbReference type="RefSeq" id="WP_071648253.1">
    <property type="nucleotide sequence ID" value="NZ_CP017962.1"/>
</dbReference>
<dbReference type="InterPro" id="IPR044492">
    <property type="entry name" value="P_typ_ATPase_HD_dom"/>
</dbReference>
<dbReference type="PROSITE" id="PS00154">
    <property type="entry name" value="ATPASE_E1_E2"/>
    <property type="match status" value="1"/>
</dbReference>
<evidence type="ECO:0000256" key="3">
    <source>
        <dbReference type="ARBA" id="ARBA00022448"/>
    </source>
</evidence>
<keyword evidence="11" id="KW-1278">Translocase</keyword>
<feature type="transmembrane region" description="Helical" evidence="15">
    <location>
        <begin position="34"/>
        <end position="51"/>
    </location>
</feature>
<evidence type="ECO:0000256" key="13">
    <source>
        <dbReference type="ARBA" id="ARBA00023065"/>
    </source>
</evidence>
<keyword evidence="14 15" id="KW-0472">Membrane</keyword>
<dbReference type="KEGG" id="vhl:BME96_03120"/>
<dbReference type="EMBL" id="CP017962">
    <property type="protein sequence ID" value="APC47234.1"/>
    <property type="molecule type" value="Genomic_DNA"/>
</dbReference>
<feature type="transmembrane region" description="Helical" evidence="15">
    <location>
        <begin position="262"/>
        <end position="281"/>
    </location>
</feature>
<dbReference type="NCBIfam" id="TIGR01494">
    <property type="entry name" value="ATPase_P-type"/>
    <property type="match status" value="1"/>
</dbReference>
<keyword evidence="7 15" id="KW-0479">Metal-binding</keyword>
<dbReference type="Proteomes" id="UP000182945">
    <property type="component" value="Chromosome"/>
</dbReference>
<dbReference type="InterPro" id="IPR008250">
    <property type="entry name" value="ATPase_P-typ_transduc_dom_A_sf"/>
</dbReference>
<name>A0AAC9J096_VIRHA</name>
<dbReference type="FunFam" id="3.40.50.1000:FF:000020">
    <property type="entry name" value="Probable cation-transporting P-type ATPase"/>
    <property type="match status" value="1"/>
</dbReference>
<dbReference type="FunFam" id="2.70.150.10:FF:000002">
    <property type="entry name" value="Copper-transporting ATPase 1, putative"/>
    <property type="match status" value="1"/>
</dbReference>
<evidence type="ECO:0000256" key="12">
    <source>
        <dbReference type="ARBA" id="ARBA00022989"/>
    </source>
</evidence>
<dbReference type="GO" id="GO:0019829">
    <property type="term" value="F:ATPase-coupled monoatomic cation transmembrane transporter activity"/>
    <property type="evidence" value="ECO:0007669"/>
    <property type="project" value="InterPro"/>
</dbReference>
<keyword evidence="12 15" id="KW-1133">Transmembrane helix</keyword>
<dbReference type="InterPro" id="IPR023298">
    <property type="entry name" value="ATPase_P-typ_TM_dom_sf"/>
</dbReference>
<dbReference type="SUPFAM" id="SSF56784">
    <property type="entry name" value="HAD-like"/>
    <property type="match status" value="1"/>
</dbReference>
<dbReference type="GO" id="GO:0046872">
    <property type="term" value="F:metal ion binding"/>
    <property type="evidence" value="ECO:0007669"/>
    <property type="project" value="UniProtKB-KW"/>
</dbReference>
<evidence type="ECO:0000256" key="9">
    <source>
        <dbReference type="ARBA" id="ARBA00022840"/>
    </source>
</evidence>
<dbReference type="PRINTS" id="PR00941">
    <property type="entry name" value="CDATPASE"/>
</dbReference>
<dbReference type="Gene3D" id="3.40.1110.10">
    <property type="entry name" value="Calcium-transporting ATPase, cytoplasmic domain N"/>
    <property type="match status" value="1"/>
</dbReference>
<evidence type="ECO:0000313" key="18">
    <source>
        <dbReference type="Proteomes" id="UP000182945"/>
    </source>
</evidence>
<dbReference type="InterPro" id="IPR018303">
    <property type="entry name" value="ATPase_P-typ_P_site"/>
</dbReference>
<evidence type="ECO:0000256" key="11">
    <source>
        <dbReference type="ARBA" id="ARBA00022967"/>
    </source>
</evidence>
<dbReference type="CDD" id="cd07551">
    <property type="entry name" value="P-type_ATPase_HM_ZosA_PfeT-like"/>
    <property type="match status" value="1"/>
</dbReference>
<evidence type="ECO:0000259" key="16">
    <source>
        <dbReference type="Pfam" id="PF00122"/>
    </source>
</evidence>
<dbReference type="NCBIfam" id="TIGR01512">
    <property type="entry name" value="ATPase-IB2_Cd"/>
    <property type="match status" value="1"/>
</dbReference>
<evidence type="ECO:0000256" key="14">
    <source>
        <dbReference type="ARBA" id="ARBA00023136"/>
    </source>
</evidence>